<feature type="compositionally biased region" description="Basic and acidic residues" evidence="6">
    <location>
        <begin position="11"/>
        <end position="21"/>
    </location>
</feature>
<dbReference type="Pfam" id="PF04055">
    <property type="entry name" value="Radical_SAM"/>
    <property type="match status" value="1"/>
</dbReference>
<dbReference type="SFLD" id="SFLDG01067">
    <property type="entry name" value="SPASM/twitch_domain_containing"/>
    <property type="match status" value="1"/>
</dbReference>
<evidence type="ECO:0000256" key="3">
    <source>
        <dbReference type="ARBA" id="ARBA00022723"/>
    </source>
</evidence>
<keyword evidence="2" id="KW-0949">S-adenosyl-L-methionine</keyword>
<sequence>MSDSHSNKNRFGLDADTHIPKDVPLAKTPGHKLRTSNTIVDRSALHQAQIKLKDQAVDSKALDKMDDQEFEYVQFEDQVGVIRKSAGEEEEVKAEPVPNMFTGPSYRNQKERFRFDGHKMLHHLDRVMNWMQGERFAPIHIDMGLTKFCNTACLYCYAVVQNMTKGTMIKRDALLRYIEDCGKLGVRSIGFIGDGEPTLNPALYDATVLAKQVGVDTSMATNGLILDMDRAHELLRDMTFIRINLSAGTPEGFRRVHQSTEENFHLLVENIRELIRIKKENNYQCTIGLQMVLIPECFDEVIPEAELGAELGVDYFVIKHCSDSEYKEIGINYENYLSLEDMLHKAESISNDNYVVQVKWNKIMAAGESDLYKDGYRKYDVCYGTPFLLQISGNGKIYPCGPFFNKDRFYIGDLHESSFYDMVMSDRYWEVHDDVANSVDVHKDCAIGCRQDYVNKFLYDLKNAPEHVNFI</sequence>
<feature type="domain" description="4Fe4S-binding SPASM" evidence="8">
    <location>
        <begin position="388"/>
        <end position="446"/>
    </location>
</feature>
<dbReference type="CDD" id="cd01335">
    <property type="entry name" value="Radical_SAM"/>
    <property type="match status" value="1"/>
</dbReference>
<name>A0ABM9HAA9_9BACT</name>
<evidence type="ECO:0000256" key="2">
    <source>
        <dbReference type="ARBA" id="ARBA00022691"/>
    </source>
</evidence>
<dbReference type="Proteomes" id="UP001157733">
    <property type="component" value="Chromosome"/>
</dbReference>
<evidence type="ECO:0000256" key="6">
    <source>
        <dbReference type="SAM" id="MobiDB-lite"/>
    </source>
</evidence>
<protein>
    <submittedName>
        <fullName evidence="9">Radical SAM domain protein</fullName>
    </submittedName>
</protein>
<keyword evidence="4" id="KW-0408">Iron</keyword>
<accession>A0ABM9HAA9</accession>
<gene>
    <name evidence="9" type="ORF">NSPWAT_0176</name>
</gene>
<feature type="domain" description="Radical SAM core" evidence="7">
    <location>
        <begin position="145"/>
        <end position="295"/>
    </location>
</feature>
<dbReference type="InterPro" id="IPR013785">
    <property type="entry name" value="Aldolase_TIM"/>
</dbReference>
<dbReference type="PANTHER" id="PTHR11228:SF7">
    <property type="entry name" value="PQQA PEPTIDE CYCLASE"/>
    <property type="match status" value="1"/>
</dbReference>
<evidence type="ECO:0000256" key="5">
    <source>
        <dbReference type="ARBA" id="ARBA00023014"/>
    </source>
</evidence>
<evidence type="ECO:0000259" key="7">
    <source>
        <dbReference type="Pfam" id="PF04055"/>
    </source>
</evidence>
<dbReference type="RefSeq" id="WP_282010006.1">
    <property type="nucleotide sequence ID" value="NZ_OX336137.1"/>
</dbReference>
<dbReference type="EMBL" id="OX336137">
    <property type="protein sequence ID" value="CAI2717035.1"/>
    <property type="molecule type" value="Genomic_DNA"/>
</dbReference>
<reference evidence="9 10" key="1">
    <citation type="submission" date="2022-09" db="EMBL/GenBank/DDBJ databases">
        <authorList>
            <person name="Kop L."/>
        </authorList>
    </citation>
    <scope>NUCLEOTIDE SEQUENCE [LARGE SCALE GENOMIC DNA]</scope>
    <source>
        <strain evidence="9 10">347</strain>
    </source>
</reference>
<evidence type="ECO:0000259" key="8">
    <source>
        <dbReference type="Pfam" id="PF13186"/>
    </source>
</evidence>
<comment type="cofactor">
    <cofactor evidence="1">
        <name>[4Fe-4S] cluster</name>
        <dbReference type="ChEBI" id="CHEBI:49883"/>
    </cofactor>
</comment>
<evidence type="ECO:0000256" key="1">
    <source>
        <dbReference type="ARBA" id="ARBA00001966"/>
    </source>
</evidence>
<dbReference type="SFLD" id="SFLDS00029">
    <property type="entry name" value="Radical_SAM"/>
    <property type="match status" value="1"/>
</dbReference>
<dbReference type="InterPro" id="IPR050377">
    <property type="entry name" value="Radical_SAM_PqqE_MftC-like"/>
</dbReference>
<evidence type="ECO:0000256" key="4">
    <source>
        <dbReference type="ARBA" id="ARBA00023004"/>
    </source>
</evidence>
<evidence type="ECO:0000313" key="10">
    <source>
        <dbReference type="Proteomes" id="UP001157733"/>
    </source>
</evidence>
<dbReference type="InterPro" id="IPR023885">
    <property type="entry name" value="4Fe4S-binding_SPASM_dom"/>
</dbReference>
<proteinExistence type="predicted"/>
<keyword evidence="5" id="KW-0411">Iron-sulfur</keyword>
<dbReference type="SUPFAM" id="SSF102114">
    <property type="entry name" value="Radical SAM enzymes"/>
    <property type="match status" value="1"/>
</dbReference>
<organism evidence="9 10">
    <name type="scientific">Nitrospina watsonii</name>
    <dbReference type="NCBI Taxonomy" id="1323948"/>
    <lineage>
        <taxon>Bacteria</taxon>
        <taxon>Pseudomonadati</taxon>
        <taxon>Nitrospinota/Tectimicrobiota group</taxon>
        <taxon>Nitrospinota</taxon>
        <taxon>Nitrospinia</taxon>
        <taxon>Nitrospinales</taxon>
        <taxon>Nitrospinaceae</taxon>
        <taxon>Nitrospina</taxon>
    </lineage>
</organism>
<dbReference type="Gene3D" id="3.20.20.70">
    <property type="entry name" value="Aldolase class I"/>
    <property type="match status" value="1"/>
</dbReference>
<dbReference type="Pfam" id="PF13186">
    <property type="entry name" value="SPASM"/>
    <property type="match status" value="1"/>
</dbReference>
<dbReference type="PANTHER" id="PTHR11228">
    <property type="entry name" value="RADICAL SAM DOMAIN PROTEIN"/>
    <property type="match status" value="1"/>
</dbReference>
<feature type="region of interest" description="Disordered" evidence="6">
    <location>
        <begin position="1"/>
        <end position="31"/>
    </location>
</feature>
<dbReference type="InterPro" id="IPR058240">
    <property type="entry name" value="rSAM_sf"/>
</dbReference>
<keyword evidence="10" id="KW-1185">Reference proteome</keyword>
<evidence type="ECO:0000313" key="9">
    <source>
        <dbReference type="EMBL" id="CAI2717035.1"/>
    </source>
</evidence>
<dbReference type="InterPro" id="IPR007197">
    <property type="entry name" value="rSAM"/>
</dbReference>
<keyword evidence="3" id="KW-0479">Metal-binding</keyword>